<organism evidence="10 11">
    <name type="scientific">Pyrrhoderma noxium</name>
    <dbReference type="NCBI Taxonomy" id="2282107"/>
    <lineage>
        <taxon>Eukaryota</taxon>
        <taxon>Fungi</taxon>
        <taxon>Dikarya</taxon>
        <taxon>Basidiomycota</taxon>
        <taxon>Agaricomycotina</taxon>
        <taxon>Agaricomycetes</taxon>
        <taxon>Hymenochaetales</taxon>
        <taxon>Hymenochaetaceae</taxon>
        <taxon>Pyrrhoderma</taxon>
    </lineage>
</organism>
<feature type="active site" description="Proton acceptor" evidence="6">
    <location>
        <position position="370"/>
    </location>
</feature>
<comment type="caution">
    <text evidence="10">The sequence shown here is derived from an EMBL/GenBank/DDBJ whole genome shotgun (WGS) entry which is preliminary data.</text>
</comment>
<dbReference type="InterPro" id="IPR020615">
    <property type="entry name" value="Thiolase_acyl_enz_int_AS"/>
</dbReference>
<dbReference type="Pfam" id="PF00108">
    <property type="entry name" value="Thiolase_N"/>
    <property type="match status" value="1"/>
</dbReference>
<feature type="active site" description="Acyl-thioester intermediate" evidence="6">
    <location>
        <position position="113"/>
    </location>
</feature>
<name>A0A286URP6_9AGAM</name>
<dbReference type="SUPFAM" id="SSF53901">
    <property type="entry name" value="Thiolase-like"/>
    <property type="match status" value="2"/>
</dbReference>
<feature type="domain" description="Thiolase C-terminal" evidence="9">
    <location>
        <begin position="392"/>
        <end position="431"/>
    </location>
</feature>
<dbReference type="Gene3D" id="3.40.47.10">
    <property type="match status" value="3"/>
</dbReference>
<evidence type="ECO:0000259" key="8">
    <source>
        <dbReference type="Pfam" id="PF00108"/>
    </source>
</evidence>
<keyword evidence="3 7" id="KW-0808">Transferase</keyword>
<comment type="pathway">
    <text evidence="1">Lipid metabolism; fatty acid metabolism.</text>
</comment>
<dbReference type="CDD" id="cd00751">
    <property type="entry name" value="thiolase"/>
    <property type="match status" value="1"/>
</dbReference>
<reference evidence="10 11" key="1">
    <citation type="journal article" date="2017" name="Mol. Ecol.">
        <title>Comparative and population genomic landscape of Phellinus noxius: A hypervariable fungus causing root rot in trees.</title>
        <authorList>
            <person name="Chung C.L."/>
            <person name="Lee T.J."/>
            <person name="Akiba M."/>
            <person name="Lee H.H."/>
            <person name="Kuo T.H."/>
            <person name="Liu D."/>
            <person name="Ke H.M."/>
            <person name="Yokoi T."/>
            <person name="Roa M.B."/>
            <person name="Lu M.J."/>
            <person name="Chang Y.Y."/>
            <person name="Ann P.J."/>
            <person name="Tsai J.N."/>
            <person name="Chen C.Y."/>
            <person name="Tzean S.S."/>
            <person name="Ota Y."/>
            <person name="Hattori T."/>
            <person name="Sahashi N."/>
            <person name="Liou R.F."/>
            <person name="Kikuchi T."/>
            <person name="Tsai I.J."/>
        </authorList>
    </citation>
    <scope>NUCLEOTIDE SEQUENCE [LARGE SCALE GENOMIC DNA]</scope>
    <source>
        <strain evidence="10 11">FFPRI411160</strain>
    </source>
</reference>
<dbReference type="OrthoDB" id="5404651at2759"/>
<dbReference type="PANTHER" id="PTHR43853">
    <property type="entry name" value="3-KETOACYL-COA THIOLASE, PEROXISOMAL"/>
    <property type="match status" value="1"/>
</dbReference>
<accession>A0A286URP6</accession>
<dbReference type="InterPro" id="IPR016039">
    <property type="entry name" value="Thiolase-like"/>
</dbReference>
<dbReference type="AlphaFoldDB" id="A0A286URP6"/>
<dbReference type="GO" id="GO:0006635">
    <property type="term" value="P:fatty acid beta-oxidation"/>
    <property type="evidence" value="ECO:0007669"/>
    <property type="project" value="TreeGrafter"/>
</dbReference>
<evidence type="ECO:0000256" key="5">
    <source>
        <dbReference type="ARBA" id="ARBA00047605"/>
    </source>
</evidence>
<evidence type="ECO:0000259" key="9">
    <source>
        <dbReference type="Pfam" id="PF02803"/>
    </source>
</evidence>
<dbReference type="InterPro" id="IPR050215">
    <property type="entry name" value="Thiolase-like_sf_Thiolase"/>
</dbReference>
<evidence type="ECO:0000313" key="11">
    <source>
        <dbReference type="Proteomes" id="UP000217199"/>
    </source>
</evidence>
<keyword evidence="11" id="KW-1185">Reference proteome</keyword>
<evidence type="ECO:0000256" key="2">
    <source>
        <dbReference type="ARBA" id="ARBA00010982"/>
    </source>
</evidence>
<keyword evidence="4 7" id="KW-0012">Acyltransferase</keyword>
<evidence type="ECO:0000256" key="6">
    <source>
        <dbReference type="PIRSR" id="PIRSR000429-1"/>
    </source>
</evidence>
<comment type="catalytic activity">
    <reaction evidence="5">
        <text>an acyl-CoA + acetyl-CoA = a 3-oxoacyl-CoA + CoA</text>
        <dbReference type="Rhea" id="RHEA:21564"/>
        <dbReference type="ChEBI" id="CHEBI:57287"/>
        <dbReference type="ChEBI" id="CHEBI:57288"/>
        <dbReference type="ChEBI" id="CHEBI:58342"/>
        <dbReference type="ChEBI" id="CHEBI:90726"/>
        <dbReference type="EC" id="2.3.1.16"/>
    </reaction>
</comment>
<feature type="active site" description="Proton acceptor" evidence="6">
    <location>
        <position position="419"/>
    </location>
</feature>
<dbReference type="EMBL" id="NBII01000002">
    <property type="protein sequence ID" value="PAV22145.1"/>
    <property type="molecule type" value="Genomic_DNA"/>
</dbReference>
<dbReference type="GO" id="GO:0003988">
    <property type="term" value="F:acetyl-CoA C-acyltransferase activity"/>
    <property type="evidence" value="ECO:0007669"/>
    <property type="project" value="UniProtKB-EC"/>
</dbReference>
<dbReference type="PROSITE" id="PS00098">
    <property type="entry name" value="THIOLASE_1"/>
    <property type="match status" value="1"/>
</dbReference>
<evidence type="ECO:0000256" key="4">
    <source>
        <dbReference type="ARBA" id="ARBA00023315"/>
    </source>
</evidence>
<sequence>MDKVKSFASSLVGANPGRAALENKSPDDVVITLAIRSPLCKARKGGFKDTRSDELLTEMYKAVTTRAGFDVKLIEDICVGNVLTPAPTFEARAAALAAGLPDSTPVQVINRFCSSGLMAVTTIANQIRAGQIEIGLAIGSESMSSHPDQGSPPLSEEIMTHNVAKDCIQPMGWTSENVAEDFNISREDMDGLAALSFQRAEAAQKAGIFASEIAPFSVPKVNPSSGQKERVTVDHDDGIRYGTTKENLLKLKGAFPQWGKAQTTGGNASQITDGAAAVVLMTRRKAEELGLKVLAKHVTTAVSGLPPRIMGIGPTFAIPEALKKAGITIADVDLFEINEAFASMYVYCVRKLGLDIEKVNVNGGAIALGHPLDKFLIIAYPLYVSKFACILRCTGARQIATGLNALERRNGKILVTSMCIGTGMGAAAVFVRD</sequence>
<dbReference type="InParanoid" id="A0A286URP6"/>
<feature type="domain" description="Thiolase N-terminal" evidence="8">
    <location>
        <begin position="29"/>
        <end position="283"/>
    </location>
</feature>
<feature type="domain" description="Thiolase C-terminal" evidence="9">
    <location>
        <begin position="291"/>
        <end position="372"/>
    </location>
</feature>
<dbReference type="GO" id="GO:0010124">
    <property type="term" value="P:phenylacetate catabolic process"/>
    <property type="evidence" value="ECO:0007669"/>
    <property type="project" value="TreeGrafter"/>
</dbReference>
<proteinExistence type="inferred from homology"/>
<evidence type="ECO:0000256" key="1">
    <source>
        <dbReference type="ARBA" id="ARBA00004872"/>
    </source>
</evidence>
<evidence type="ECO:0000313" key="10">
    <source>
        <dbReference type="EMBL" id="PAV22145.1"/>
    </source>
</evidence>
<dbReference type="STRING" id="2282107.A0A286URP6"/>
<dbReference type="InterPro" id="IPR020617">
    <property type="entry name" value="Thiolase_C"/>
</dbReference>
<evidence type="ECO:0000256" key="7">
    <source>
        <dbReference type="RuleBase" id="RU003557"/>
    </source>
</evidence>
<dbReference type="InterPro" id="IPR020616">
    <property type="entry name" value="Thiolase_N"/>
</dbReference>
<dbReference type="PANTHER" id="PTHR43853:SF10">
    <property type="entry name" value="ACETYL-COA C-ACETYLTRANSFERASE"/>
    <property type="match status" value="1"/>
</dbReference>
<evidence type="ECO:0000256" key="3">
    <source>
        <dbReference type="ARBA" id="ARBA00022679"/>
    </source>
</evidence>
<dbReference type="Proteomes" id="UP000217199">
    <property type="component" value="Unassembled WGS sequence"/>
</dbReference>
<dbReference type="PIRSF" id="PIRSF000429">
    <property type="entry name" value="Ac-CoA_Ac_transf"/>
    <property type="match status" value="1"/>
</dbReference>
<dbReference type="Pfam" id="PF02803">
    <property type="entry name" value="Thiolase_C"/>
    <property type="match status" value="2"/>
</dbReference>
<dbReference type="InterPro" id="IPR002155">
    <property type="entry name" value="Thiolase"/>
</dbReference>
<protein>
    <submittedName>
        <fullName evidence="10">3-ketoacyl-thiolase</fullName>
    </submittedName>
</protein>
<comment type="similarity">
    <text evidence="2 7">Belongs to the thiolase-like superfamily. Thiolase family.</text>
</comment>
<gene>
    <name evidence="10" type="ORF">PNOK_0210200</name>
</gene>
<dbReference type="GO" id="GO:0005777">
    <property type="term" value="C:peroxisome"/>
    <property type="evidence" value="ECO:0007669"/>
    <property type="project" value="TreeGrafter"/>
</dbReference>
<dbReference type="NCBIfam" id="TIGR01930">
    <property type="entry name" value="AcCoA-C-Actrans"/>
    <property type="match status" value="1"/>
</dbReference>